<dbReference type="AlphaFoldDB" id="A0A0X3TT23"/>
<dbReference type="GO" id="GO:0008757">
    <property type="term" value="F:S-adenosylmethionine-dependent methyltransferase activity"/>
    <property type="evidence" value="ECO:0007669"/>
    <property type="project" value="InterPro"/>
</dbReference>
<dbReference type="Proteomes" id="UP000053690">
    <property type="component" value="Unassembled WGS sequence"/>
</dbReference>
<dbReference type="PANTHER" id="PTHR43591">
    <property type="entry name" value="METHYLTRANSFERASE"/>
    <property type="match status" value="1"/>
</dbReference>
<proteinExistence type="predicted"/>
<evidence type="ECO:0000313" key="3">
    <source>
        <dbReference type="EMBL" id="KUJ78849.1"/>
    </source>
</evidence>
<name>A0A0X3TT23_9RHOB</name>
<dbReference type="PROSITE" id="PS51608">
    <property type="entry name" value="SAM_MT_UBIE"/>
    <property type="match status" value="1"/>
</dbReference>
<keyword evidence="4" id="KW-1185">Reference proteome</keyword>
<evidence type="ECO:0000259" key="2">
    <source>
        <dbReference type="Pfam" id="PF08241"/>
    </source>
</evidence>
<sequence>MPQADAFHLSGAAARKYQDHSVPAMFAPLAKATVKKLGLCENDHVLDVACGTGALTREIIATLPGRGRVVGADLNQTMIDVASALTPASSHSVDWMAADVTDLPFDDHSFDVACIQQGLQFFPDKPAALAEIHRVLKPGGKLCLTCWSAISEFNNGLAEALERHVSHGAAQKARAPFSFRDGDLITALLDDAGFRVAEHDIITLHRRFEDLRAQVLALPVEQDMRAKGDAVIDRVLKDIADHLAPYDKDGVFIVPQEAHFFAATRA</sequence>
<dbReference type="Gene3D" id="3.40.50.150">
    <property type="entry name" value="Vaccinia Virus protein VP39"/>
    <property type="match status" value="1"/>
</dbReference>
<protein>
    <recommendedName>
        <fullName evidence="2">Methyltransferase type 11 domain-containing protein</fullName>
    </recommendedName>
</protein>
<feature type="domain" description="Methyltransferase type 11" evidence="2">
    <location>
        <begin position="46"/>
        <end position="143"/>
    </location>
</feature>
<dbReference type="SUPFAM" id="SSF53335">
    <property type="entry name" value="S-adenosyl-L-methionine-dependent methyltransferases"/>
    <property type="match status" value="1"/>
</dbReference>
<dbReference type="OrthoDB" id="9787738at2"/>
<keyword evidence="1" id="KW-0474">Menaquinone biosynthesis</keyword>
<evidence type="ECO:0000313" key="4">
    <source>
        <dbReference type="Proteomes" id="UP000053690"/>
    </source>
</evidence>
<dbReference type="InterPro" id="IPR013216">
    <property type="entry name" value="Methyltransf_11"/>
</dbReference>
<dbReference type="GO" id="GO:0009234">
    <property type="term" value="P:menaquinone biosynthetic process"/>
    <property type="evidence" value="ECO:0007669"/>
    <property type="project" value="UniProtKB-KW"/>
</dbReference>
<dbReference type="EMBL" id="LQBP01000005">
    <property type="protein sequence ID" value="KUJ78849.1"/>
    <property type="molecule type" value="Genomic_DNA"/>
</dbReference>
<dbReference type="InterPro" id="IPR004033">
    <property type="entry name" value="UbiE/COQ5_MeTrFase"/>
</dbReference>
<dbReference type="STRING" id="1685378.AVO44_10675"/>
<accession>A0A0X3TT23</accession>
<evidence type="ECO:0000256" key="1">
    <source>
        <dbReference type="ARBA" id="ARBA00022428"/>
    </source>
</evidence>
<gene>
    <name evidence="3" type="ORF">AVO44_10675</name>
</gene>
<reference evidence="4" key="1">
    <citation type="submission" date="2015-12" db="EMBL/GenBank/DDBJ databases">
        <authorList>
            <person name="Zhang G."/>
            <person name="Stingl U."/>
        </authorList>
    </citation>
    <scope>NUCLEOTIDE SEQUENCE [LARGE SCALE GENOMIC DNA]</scope>
    <source>
        <strain evidence="4">ZGT108</strain>
    </source>
</reference>
<dbReference type="Pfam" id="PF08241">
    <property type="entry name" value="Methyltransf_11"/>
    <property type="match status" value="1"/>
</dbReference>
<dbReference type="InterPro" id="IPR029063">
    <property type="entry name" value="SAM-dependent_MTases_sf"/>
</dbReference>
<organism evidence="3 4">
    <name type="scientific">Ruegeria profundi</name>
    <dbReference type="NCBI Taxonomy" id="1685378"/>
    <lineage>
        <taxon>Bacteria</taxon>
        <taxon>Pseudomonadati</taxon>
        <taxon>Pseudomonadota</taxon>
        <taxon>Alphaproteobacteria</taxon>
        <taxon>Rhodobacterales</taxon>
        <taxon>Roseobacteraceae</taxon>
        <taxon>Ruegeria</taxon>
    </lineage>
</organism>
<dbReference type="RefSeq" id="WP_068336598.1">
    <property type="nucleotide sequence ID" value="NZ_LQBP01000005.1"/>
</dbReference>
<comment type="caution">
    <text evidence="3">The sequence shown here is derived from an EMBL/GenBank/DDBJ whole genome shotgun (WGS) entry which is preliminary data.</text>
</comment>
<dbReference type="CDD" id="cd02440">
    <property type="entry name" value="AdoMet_MTases"/>
    <property type="match status" value="1"/>
</dbReference>